<reference evidence="1" key="1">
    <citation type="journal article" date="2014" name="Front. Microbiol.">
        <title>High frequency of phylogenetically diverse reductive dehalogenase-homologous genes in deep subseafloor sedimentary metagenomes.</title>
        <authorList>
            <person name="Kawai M."/>
            <person name="Futagami T."/>
            <person name="Toyoda A."/>
            <person name="Takaki Y."/>
            <person name="Nishi S."/>
            <person name="Hori S."/>
            <person name="Arai W."/>
            <person name="Tsubouchi T."/>
            <person name="Morono Y."/>
            <person name="Uchiyama I."/>
            <person name="Ito T."/>
            <person name="Fujiyama A."/>
            <person name="Inagaki F."/>
            <person name="Takami H."/>
        </authorList>
    </citation>
    <scope>NUCLEOTIDE SEQUENCE</scope>
    <source>
        <strain evidence="1">Expedition CK06-06</strain>
    </source>
</reference>
<organism evidence="1">
    <name type="scientific">marine sediment metagenome</name>
    <dbReference type="NCBI Taxonomy" id="412755"/>
    <lineage>
        <taxon>unclassified sequences</taxon>
        <taxon>metagenomes</taxon>
        <taxon>ecological metagenomes</taxon>
    </lineage>
</organism>
<proteinExistence type="predicted"/>
<protein>
    <submittedName>
        <fullName evidence="1">Uncharacterized protein</fullName>
    </submittedName>
</protein>
<evidence type="ECO:0000313" key="1">
    <source>
        <dbReference type="EMBL" id="GAF99259.1"/>
    </source>
</evidence>
<name>X0U152_9ZZZZ</name>
<accession>X0U152</accession>
<comment type="caution">
    <text evidence="1">The sequence shown here is derived from an EMBL/GenBank/DDBJ whole genome shotgun (WGS) entry which is preliminary data.</text>
</comment>
<gene>
    <name evidence="1" type="ORF">S01H1_22183</name>
</gene>
<dbReference type="AlphaFoldDB" id="X0U152"/>
<dbReference type="EMBL" id="BARS01012465">
    <property type="protein sequence ID" value="GAF99259.1"/>
    <property type="molecule type" value="Genomic_DNA"/>
</dbReference>
<feature type="non-terminal residue" evidence="1">
    <location>
        <position position="33"/>
    </location>
</feature>
<sequence length="33" mass="3984">MGEDKALDFKTYEEAAEWFDTHDMSDYEDKLRP</sequence>